<dbReference type="PANTHER" id="PTHR13143:SF6">
    <property type="entry name" value="TETRATRICOPEPTIDE REPEAT PROTEIN 19, MITOCHONDRIAL"/>
    <property type="match status" value="1"/>
</dbReference>
<dbReference type="Gene3D" id="1.25.40.10">
    <property type="entry name" value="Tetratricopeptide repeat domain"/>
    <property type="match status" value="2"/>
</dbReference>
<dbReference type="GO" id="GO:0005743">
    <property type="term" value="C:mitochondrial inner membrane"/>
    <property type="evidence" value="ECO:0007669"/>
    <property type="project" value="TreeGrafter"/>
</dbReference>
<dbReference type="SUPFAM" id="SSF48452">
    <property type="entry name" value="TPR-like"/>
    <property type="match status" value="2"/>
</dbReference>
<name>A0A821PGE3_9NEOP</name>
<dbReference type="Proteomes" id="UP000663880">
    <property type="component" value="Unassembled WGS sequence"/>
</dbReference>
<comment type="caution">
    <text evidence="7">The sequence shown here is derived from an EMBL/GenBank/DDBJ whole genome shotgun (WGS) entry which is preliminary data.</text>
</comment>
<protein>
    <recommendedName>
        <fullName evidence="9">Tetratricopeptide repeat protein 19 homolog, mitochondrial</fullName>
    </recommendedName>
</protein>
<comment type="similarity">
    <text evidence="2">Belongs to the TTC19 family.</text>
</comment>
<reference evidence="7" key="1">
    <citation type="submission" date="2021-02" db="EMBL/GenBank/DDBJ databases">
        <authorList>
            <person name="Steward A R."/>
        </authorList>
    </citation>
    <scope>NUCLEOTIDE SEQUENCE</scope>
</reference>
<dbReference type="EMBL" id="CAJOBZ010000006">
    <property type="protein sequence ID" value="CAF4807287.1"/>
    <property type="molecule type" value="Genomic_DNA"/>
</dbReference>
<sequence length="327" mass="37916">MLLKFRPYLRRLLQIKLQYKPLFPTKFCKILILRTGLPCTVGFSILTLIGLEKKLNAEDELIIMIKHSLLFMQRNEYDKAEQLLHVALRQAQQMHHDLGVTYIYDLMANLALQRERLDQAKKLFVSVAQRLISSGVPQDDLRIVQVSVKLARVSHLQKEYDTAQLGFDWCLERINNEYLRNPSDEIKKLLAMTEDWYGRLFVECKKYENGFNYMLSAYNKMKELSDVDPEHIAVQLNDIGTVCDQMDRVDDCILYVSKALDLGKTLPDMEDLGAIYVNLGRAYMKKRMIDSARQYCGYGLRLAILNKNNDIKHEAAECIAEIKNIVV</sequence>
<proteinExistence type="inferred from homology"/>
<evidence type="ECO:0000256" key="6">
    <source>
        <dbReference type="ARBA" id="ARBA00023128"/>
    </source>
</evidence>
<organism evidence="7 8">
    <name type="scientific">Pieris macdunnoughi</name>
    <dbReference type="NCBI Taxonomy" id="345717"/>
    <lineage>
        <taxon>Eukaryota</taxon>
        <taxon>Metazoa</taxon>
        <taxon>Ecdysozoa</taxon>
        <taxon>Arthropoda</taxon>
        <taxon>Hexapoda</taxon>
        <taxon>Insecta</taxon>
        <taxon>Pterygota</taxon>
        <taxon>Neoptera</taxon>
        <taxon>Endopterygota</taxon>
        <taxon>Lepidoptera</taxon>
        <taxon>Glossata</taxon>
        <taxon>Ditrysia</taxon>
        <taxon>Papilionoidea</taxon>
        <taxon>Pieridae</taxon>
        <taxon>Pierinae</taxon>
        <taxon>Pieris</taxon>
    </lineage>
</organism>
<dbReference type="InterPro" id="IPR040395">
    <property type="entry name" value="TTC19"/>
</dbReference>
<accession>A0A821PGE3</accession>
<dbReference type="SMART" id="SM00028">
    <property type="entry name" value="TPR"/>
    <property type="match status" value="2"/>
</dbReference>
<evidence type="ECO:0000313" key="8">
    <source>
        <dbReference type="Proteomes" id="UP000663880"/>
    </source>
</evidence>
<evidence type="ECO:0000313" key="7">
    <source>
        <dbReference type="EMBL" id="CAF4807287.1"/>
    </source>
</evidence>
<comment type="subcellular location">
    <subcellularLocation>
        <location evidence="1">Mitochondrion</location>
    </subcellularLocation>
</comment>
<keyword evidence="6" id="KW-0496">Mitochondrion</keyword>
<dbReference type="GO" id="GO:0034551">
    <property type="term" value="P:mitochondrial respiratory chain complex III assembly"/>
    <property type="evidence" value="ECO:0007669"/>
    <property type="project" value="InterPro"/>
</dbReference>
<evidence type="ECO:0000256" key="3">
    <source>
        <dbReference type="ARBA" id="ARBA00022737"/>
    </source>
</evidence>
<keyword evidence="5" id="KW-0809">Transit peptide</keyword>
<gene>
    <name evidence="7" type="ORF">PMACD_LOCUS3819</name>
</gene>
<keyword evidence="4" id="KW-0802">TPR repeat</keyword>
<keyword evidence="3" id="KW-0677">Repeat</keyword>
<evidence type="ECO:0000256" key="2">
    <source>
        <dbReference type="ARBA" id="ARBA00008219"/>
    </source>
</evidence>
<dbReference type="InterPro" id="IPR019734">
    <property type="entry name" value="TPR_rpt"/>
</dbReference>
<keyword evidence="8" id="KW-1185">Reference proteome</keyword>
<dbReference type="PANTHER" id="PTHR13143">
    <property type="entry name" value="TETRATRICOPEPTIDE REPEAT PROTEIN 19"/>
    <property type="match status" value="1"/>
</dbReference>
<evidence type="ECO:0000256" key="5">
    <source>
        <dbReference type="ARBA" id="ARBA00022946"/>
    </source>
</evidence>
<dbReference type="InterPro" id="IPR011990">
    <property type="entry name" value="TPR-like_helical_dom_sf"/>
</dbReference>
<evidence type="ECO:0000256" key="1">
    <source>
        <dbReference type="ARBA" id="ARBA00004173"/>
    </source>
</evidence>
<dbReference type="OrthoDB" id="5986190at2759"/>
<dbReference type="AlphaFoldDB" id="A0A821PGE3"/>
<evidence type="ECO:0008006" key="9">
    <source>
        <dbReference type="Google" id="ProtNLM"/>
    </source>
</evidence>
<evidence type="ECO:0000256" key="4">
    <source>
        <dbReference type="ARBA" id="ARBA00022803"/>
    </source>
</evidence>